<feature type="region of interest" description="Disordered" evidence="1">
    <location>
        <begin position="38"/>
        <end position="74"/>
    </location>
</feature>
<dbReference type="EMBL" id="JBANQN010000003">
    <property type="protein sequence ID" value="KAK6794420.1"/>
    <property type="molecule type" value="Genomic_DNA"/>
</dbReference>
<reference evidence="2 3" key="1">
    <citation type="submission" date="2024-02" db="EMBL/GenBank/DDBJ databases">
        <title>de novo genome assembly of Solanum bulbocastanum strain 11H21.</title>
        <authorList>
            <person name="Hosaka A.J."/>
        </authorList>
    </citation>
    <scope>NUCLEOTIDE SEQUENCE [LARGE SCALE GENOMIC DNA]</scope>
    <source>
        <tissue evidence="2">Young leaves</tissue>
    </source>
</reference>
<evidence type="ECO:0000313" key="3">
    <source>
        <dbReference type="Proteomes" id="UP001371456"/>
    </source>
</evidence>
<proteinExistence type="predicted"/>
<comment type="caution">
    <text evidence="2">The sequence shown here is derived from an EMBL/GenBank/DDBJ whole genome shotgun (WGS) entry which is preliminary data.</text>
</comment>
<protein>
    <submittedName>
        <fullName evidence="2">Uncharacterized protein</fullName>
    </submittedName>
</protein>
<evidence type="ECO:0000256" key="1">
    <source>
        <dbReference type="SAM" id="MobiDB-lite"/>
    </source>
</evidence>
<name>A0AAN8TUL0_SOLBU</name>
<keyword evidence="3" id="KW-1185">Reference proteome</keyword>
<feature type="compositionally biased region" description="Polar residues" evidence="1">
    <location>
        <begin position="63"/>
        <end position="74"/>
    </location>
</feature>
<dbReference type="Proteomes" id="UP001371456">
    <property type="component" value="Unassembled WGS sequence"/>
</dbReference>
<accession>A0AAN8TUL0</accession>
<sequence length="74" mass="8317">MKVRYASRKPVSESQEDCGRTNIVKHILTQIQRSWSSLGNFRNKAKPGSGQSDRVGRPDHCSTVRSSSPFGQRQ</sequence>
<gene>
    <name evidence="2" type="ORF">RDI58_007873</name>
</gene>
<organism evidence="2 3">
    <name type="scientific">Solanum bulbocastanum</name>
    <name type="common">Wild potato</name>
    <dbReference type="NCBI Taxonomy" id="147425"/>
    <lineage>
        <taxon>Eukaryota</taxon>
        <taxon>Viridiplantae</taxon>
        <taxon>Streptophyta</taxon>
        <taxon>Embryophyta</taxon>
        <taxon>Tracheophyta</taxon>
        <taxon>Spermatophyta</taxon>
        <taxon>Magnoliopsida</taxon>
        <taxon>eudicotyledons</taxon>
        <taxon>Gunneridae</taxon>
        <taxon>Pentapetalae</taxon>
        <taxon>asterids</taxon>
        <taxon>lamiids</taxon>
        <taxon>Solanales</taxon>
        <taxon>Solanaceae</taxon>
        <taxon>Solanoideae</taxon>
        <taxon>Solaneae</taxon>
        <taxon>Solanum</taxon>
    </lineage>
</organism>
<dbReference type="AlphaFoldDB" id="A0AAN8TUL0"/>
<evidence type="ECO:0000313" key="2">
    <source>
        <dbReference type="EMBL" id="KAK6794420.1"/>
    </source>
</evidence>